<feature type="region of interest" description="Disordered" evidence="1">
    <location>
        <begin position="378"/>
        <end position="429"/>
    </location>
</feature>
<feature type="compositionally biased region" description="Basic and acidic residues" evidence="1">
    <location>
        <begin position="1"/>
        <end position="14"/>
    </location>
</feature>
<reference evidence="2 3" key="1">
    <citation type="journal article" date="2012" name="Genome Biol.">
        <title>Genome and low-iron response of an oceanic diatom adapted to chronic iron limitation.</title>
        <authorList>
            <person name="Lommer M."/>
            <person name="Specht M."/>
            <person name="Roy A.S."/>
            <person name="Kraemer L."/>
            <person name="Andreson R."/>
            <person name="Gutowska M.A."/>
            <person name="Wolf J."/>
            <person name="Bergner S.V."/>
            <person name="Schilhabel M.B."/>
            <person name="Klostermeier U.C."/>
            <person name="Beiko R.G."/>
            <person name="Rosenstiel P."/>
            <person name="Hippler M."/>
            <person name="Laroche J."/>
        </authorList>
    </citation>
    <scope>NUCLEOTIDE SEQUENCE [LARGE SCALE GENOMIC DNA]</scope>
    <source>
        <strain evidence="2 3">CCMP1005</strain>
    </source>
</reference>
<evidence type="ECO:0000313" key="3">
    <source>
        <dbReference type="Proteomes" id="UP000266841"/>
    </source>
</evidence>
<dbReference type="AlphaFoldDB" id="K0SIK2"/>
<accession>K0SIK2</accession>
<feature type="compositionally biased region" description="Basic and acidic residues" evidence="1">
    <location>
        <begin position="378"/>
        <end position="393"/>
    </location>
</feature>
<feature type="non-terminal residue" evidence="2">
    <location>
        <position position="1"/>
    </location>
</feature>
<feature type="compositionally biased region" description="Low complexity" evidence="1">
    <location>
        <begin position="420"/>
        <end position="429"/>
    </location>
</feature>
<sequence>PRHALESQDRREVGGHGGRLDGAVPLGAEHVDEELPGTADELEHDLEAAELLVDHLRVHGGCDGGPPREVGPGAPGPRWDLAAGRQGRPPLGLEDRQPEHECLDAVHVQQELLRPRLADTLQTHERPVVRPDEAQGELVAEATEVRARYQLADLGHERVDRPVHRADVRRLLPHLVERPPVRPGHVPHRPVEPLLESRHQHPDAPRRHVLERPLLLPHVDPLPVRRSDPVPYQVLERLDRLGAVLARVYDVADRHLPPGGDAVDRRRVRTRRPPRRRSRHLGHDVRRPRLGRGELPLQHRGVRPQLLLERPLEEEERPLPRQGRAPRDAVLHVDEQARARDEDRALAPGVDPVVAGGLVETLVHAPLLEGDVGGHVVVEGRRGESREGRDGTPRRRAGRRGHAREGIAAAALHRGTAADSPRPSSSSRT</sequence>
<keyword evidence="3" id="KW-1185">Reference proteome</keyword>
<evidence type="ECO:0000256" key="1">
    <source>
        <dbReference type="SAM" id="MobiDB-lite"/>
    </source>
</evidence>
<name>K0SIK2_THAOC</name>
<evidence type="ECO:0000313" key="2">
    <source>
        <dbReference type="EMBL" id="EJK60851.1"/>
    </source>
</evidence>
<feature type="region of interest" description="Disordered" evidence="1">
    <location>
        <begin position="1"/>
        <end position="25"/>
    </location>
</feature>
<proteinExistence type="predicted"/>
<comment type="caution">
    <text evidence="2">The sequence shown here is derived from an EMBL/GenBank/DDBJ whole genome shotgun (WGS) entry which is preliminary data.</text>
</comment>
<protein>
    <submittedName>
        <fullName evidence="2">Uncharacterized protein</fullName>
    </submittedName>
</protein>
<feature type="compositionally biased region" description="Basic residues" evidence="1">
    <location>
        <begin position="266"/>
        <end position="280"/>
    </location>
</feature>
<feature type="region of interest" description="Disordered" evidence="1">
    <location>
        <begin position="254"/>
        <end position="330"/>
    </location>
</feature>
<gene>
    <name evidence="2" type="ORF">THAOC_18737</name>
</gene>
<organism evidence="2 3">
    <name type="scientific">Thalassiosira oceanica</name>
    <name type="common">Marine diatom</name>
    <dbReference type="NCBI Taxonomy" id="159749"/>
    <lineage>
        <taxon>Eukaryota</taxon>
        <taxon>Sar</taxon>
        <taxon>Stramenopiles</taxon>
        <taxon>Ochrophyta</taxon>
        <taxon>Bacillariophyta</taxon>
        <taxon>Coscinodiscophyceae</taxon>
        <taxon>Thalassiosirophycidae</taxon>
        <taxon>Thalassiosirales</taxon>
        <taxon>Thalassiosiraceae</taxon>
        <taxon>Thalassiosira</taxon>
    </lineage>
</organism>
<dbReference type="Proteomes" id="UP000266841">
    <property type="component" value="Unassembled WGS sequence"/>
</dbReference>
<dbReference type="EMBL" id="AGNL01020640">
    <property type="protein sequence ID" value="EJK60851.1"/>
    <property type="molecule type" value="Genomic_DNA"/>
</dbReference>